<dbReference type="AlphaFoldDB" id="A0A172T3G6"/>
<dbReference type="InterPro" id="IPR043128">
    <property type="entry name" value="Rev_trsase/Diguanyl_cyclase"/>
</dbReference>
<dbReference type="Pfam" id="PF00990">
    <property type="entry name" value="GGDEF"/>
    <property type="match status" value="1"/>
</dbReference>
<accession>A0A172T3G6</accession>
<dbReference type="Proteomes" id="UP000077096">
    <property type="component" value="Chromosome"/>
</dbReference>
<dbReference type="InterPro" id="IPR029787">
    <property type="entry name" value="Nucleotide_cyclase"/>
</dbReference>
<dbReference type="PANTHER" id="PTHR45138:SF9">
    <property type="entry name" value="DIGUANYLATE CYCLASE DGCM-RELATED"/>
    <property type="match status" value="1"/>
</dbReference>
<protein>
    <submittedName>
        <fullName evidence="2">Diguanylate cyclase</fullName>
    </submittedName>
</protein>
<evidence type="ECO:0000313" key="3">
    <source>
        <dbReference type="Proteomes" id="UP000077096"/>
    </source>
</evidence>
<dbReference type="Gene3D" id="3.30.70.270">
    <property type="match status" value="1"/>
</dbReference>
<gene>
    <name evidence="2" type="ORF">JM64_05675</name>
</gene>
<dbReference type="KEGG" id="fng:JM64_05675"/>
<dbReference type="OrthoDB" id="40311at2"/>
<feature type="domain" description="GGDEF" evidence="1">
    <location>
        <begin position="234"/>
        <end position="355"/>
    </location>
</feature>
<dbReference type="PROSITE" id="PS50887">
    <property type="entry name" value="GGDEF"/>
    <property type="match status" value="1"/>
</dbReference>
<reference evidence="2 3" key="1">
    <citation type="submission" date="2014-08" db="EMBL/GenBank/DDBJ databases">
        <title>Fervidobacterium pennivorans DYC genome.</title>
        <authorList>
            <person name="Wushke S."/>
        </authorList>
    </citation>
    <scope>NUCLEOTIDE SEQUENCE [LARGE SCALE GENOMIC DNA]</scope>
    <source>
        <strain evidence="2 3">DYC</strain>
    </source>
</reference>
<dbReference type="PANTHER" id="PTHR45138">
    <property type="entry name" value="REGULATORY COMPONENTS OF SENSORY TRANSDUCTION SYSTEM"/>
    <property type="match status" value="1"/>
</dbReference>
<dbReference type="SUPFAM" id="SSF55781">
    <property type="entry name" value="GAF domain-like"/>
    <property type="match status" value="1"/>
</dbReference>
<dbReference type="SMART" id="SM00267">
    <property type="entry name" value="GGDEF"/>
    <property type="match status" value="1"/>
</dbReference>
<organism evidence="2 3">
    <name type="scientific">Fervidobacterium pennivorans</name>
    <dbReference type="NCBI Taxonomy" id="93466"/>
    <lineage>
        <taxon>Bacteria</taxon>
        <taxon>Thermotogati</taxon>
        <taxon>Thermotogota</taxon>
        <taxon>Thermotogae</taxon>
        <taxon>Thermotogales</taxon>
        <taxon>Fervidobacteriaceae</taxon>
        <taxon>Fervidobacterium</taxon>
    </lineage>
</organism>
<dbReference type="SUPFAM" id="SSF55073">
    <property type="entry name" value="Nucleotide cyclase"/>
    <property type="match status" value="1"/>
</dbReference>
<dbReference type="InterPro" id="IPR000160">
    <property type="entry name" value="GGDEF_dom"/>
</dbReference>
<dbReference type="InterPro" id="IPR029016">
    <property type="entry name" value="GAF-like_dom_sf"/>
</dbReference>
<dbReference type="EMBL" id="CP011393">
    <property type="protein sequence ID" value="ANE41504.1"/>
    <property type="molecule type" value="Genomic_DNA"/>
</dbReference>
<evidence type="ECO:0000313" key="2">
    <source>
        <dbReference type="EMBL" id="ANE41504.1"/>
    </source>
</evidence>
<sequence>MARKKVKENLQNEIKNMFFLFSENLLRITTNRETSLKKKDFEQLLKIVVDNLSFVHSGSVLWLDKDGTYFYLAVYNHDYGILKNIKFTPKEMVMRRFKHAYVIKRRSVDLIKELARKLNEDEELIQQKAQSIDNIKAFISIPIRSQRKVVGFFNLDTCEHENIFEEVEFQSVAEAMGNLLSTVVEKFELIEAIKAKNAEIDRVNLFDKLTYLPNLKNIAIYFDKYSEITKRIPVKLYIMLLDIKEFEKINKVYGYEFGDDLLVKLSKVITKSCRKSDVIGRTNSDEFVILTLSKENPLALMKRLEEKISNFSSKLGISLEVQISIAEYGTDGKDLNTLISKAQEKLYQNRVFAAY</sequence>
<dbReference type="NCBIfam" id="TIGR00254">
    <property type="entry name" value="GGDEF"/>
    <property type="match status" value="1"/>
</dbReference>
<dbReference type="GO" id="GO:0052621">
    <property type="term" value="F:diguanylate cyclase activity"/>
    <property type="evidence" value="ECO:0007669"/>
    <property type="project" value="TreeGrafter"/>
</dbReference>
<dbReference type="Gene3D" id="3.30.450.40">
    <property type="match status" value="1"/>
</dbReference>
<dbReference type="CDD" id="cd01949">
    <property type="entry name" value="GGDEF"/>
    <property type="match status" value="1"/>
</dbReference>
<dbReference type="PATRIC" id="fig|93466.3.peg.1206"/>
<proteinExistence type="predicted"/>
<dbReference type="InterPro" id="IPR050469">
    <property type="entry name" value="Diguanylate_Cyclase"/>
</dbReference>
<name>A0A172T3G6_FERPE</name>
<evidence type="ECO:0000259" key="1">
    <source>
        <dbReference type="PROSITE" id="PS50887"/>
    </source>
</evidence>